<evidence type="ECO:0000259" key="5">
    <source>
        <dbReference type="Pfam" id="PF01471"/>
    </source>
</evidence>
<dbReference type="EMBL" id="BMQJ01000019">
    <property type="protein sequence ID" value="GGQ23355.1"/>
    <property type="molecule type" value="Genomic_DNA"/>
</dbReference>
<feature type="domain" description="Peptidoglycan binding-like" evidence="5">
    <location>
        <begin position="131"/>
        <end position="165"/>
    </location>
</feature>
<evidence type="ECO:0000313" key="7">
    <source>
        <dbReference type="Proteomes" id="UP000611554"/>
    </source>
</evidence>
<dbReference type="InterPro" id="IPR050465">
    <property type="entry name" value="UPF0194_transport"/>
</dbReference>
<dbReference type="SUPFAM" id="SSF47090">
    <property type="entry name" value="PGBD-like"/>
    <property type="match status" value="1"/>
</dbReference>
<dbReference type="PANTHER" id="PTHR32347:SF23">
    <property type="entry name" value="BLL5650 PROTEIN"/>
    <property type="match status" value="1"/>
</dbReference>
<protein>
    <recommendedName>
        <fullName evidence="5">Peptidoglycan binding-like domain-containing protein</fullName>
    </recommendedName>
</protein>
<dbReference type="RefSeq" id="WP_229811805.1">
    <property type="nucleotide sequence ID" value="NZ_BMQJ01000019.1"/>
</dbReference>
<evidence type="ECO:0000256" key="2">
    <source>
        <dbReference type="ARBA" id="ARBA00023054"/>
    </source>
</evidence>
<evidence type="ECO:0000256" key="1">
    <source>
        <dbReference type="ARBA" id="ARBA00004196"/>
    </source>
</evidence>
<gene>
    <name evidence="6" type="ORF">GCM10010140_62000</name>
</gene>
<dbReference type="InterPro" id="IPR036365">
    <property type="entry name" value="PGBD-like_sf"/>
</dbReference>
<keyword evidence="7" id="KW-1185">Reference proteome</keyword>
<reference evidence="7" key="1">
    <citation type="journal article" date="2019" name="Int. J. Syst. Evol. Microbiol.">
        <title>The Global Catalogue of Microorganisms (GCM) 10K type strain sequencing project: providing services to taxonomists for standard genome sequencing and annotation.</title>
        <authorList>
            <consortium name="The Broad Institute Genomics Platform"/>
            <consortium name="The Broad Institute Genome Sequencing Center for Infectious Disease"/>
            <person name="Wu L."/>
            <person name="Ma J."/>
        </authorList>
    </citation>
    <scope>NUCLEOTIDE SEQUENCE [LARGE SCALE GENOMIC DNA]</scope>
    <source>
        <strain evidence="7">JCM 3115</strain>
    </source>
</reference>
<comment type="subcellular location">
    <subcellularLocation>
        <location evidence="1">Cell envelope</location>
    </subcellularLocation>
</comment>
<dbReference type="InterPro" id="IPR002477">
    <property type="entry name" value="Peptidoglycan-bd-like"/>
</dbReference>
<dbReference type="Gene3D" id="1.10.101.10">
    <property type="entry name" value="PGBD-like superfamily/PGBD"/>
    <property type="match status" value="1"/>
</dbReference>
<feature type="region of interest" description="Disordered" evidence="4">
    <location>
        <begin position="273"/>
        <end position="307"/>
    </location>
</feature>
<keyword evidence="2 3" id="KW-0175">Coiled coil</keyword>
<comment type="caution">
    <text evidence="6">The sequence shown here is derived from an EMBL/GenBank/DDBJ whole genome shotgun (WGS) entry which is preliminary data.</text>
</comment>
<sequence>MRTPRGKLLLVLAVILVVAGTGWGVGTLLRSPADEAAARKPPEPSLVTVAVERRELVATVVVSGTLEYGSPYPVSLAGVVGGSETAQRATRAPRRGTLAEGAVMMEVNGRPVFVFSGTVPMHRSIVFGAKGADVRQLQKALRRLGHRAPVTGVFDQATAAAVSRFYAEKGYEAQQPTLELRQRHDDLRRAVRTAQEVLATERKALDQGKDVLPLKVRLANARQDLREAEQALRSARAQDHTTEDEAEVEAAESAVRAAEEKLLAARQELAQATVTPTVTPTATPAPAHTLGPGPTTEPTAGATAGPPADTRLLELRVINARADLAAARSALERVLEEAETARAGRLTELTKNVRVAREAVVTAEQALRQARQLSPVKLKVANAQSDLAAARALLAEFSRTYGTIVPPGEVVFLPRLPARLHRSTVRAGELVDTSIATVTSSTFVVSGSVDVAEAERLKPGLNASIETEAGKIVTGTVTSLGGRDAKGAVPVTITPASMKGLKKLAGAPVTVRVTIGATDQEVLVVPAAAVVTAADGKARVQVETAPDQTKEVEVRTGLSADGAVEVTGDLKPGDMVVINSA</sequence>
<evidence type="ECO:0000313" key="6">
    <source>
        <dbReference type="EMBL" id="GGQ23355.1"/>
    </source>
</evidence>
<dbReference type="Proteomes" id="UP000611554">
    <property type="component" value="Unassembled WGS sequence"/>
</dbReference>
<dbReference type="Gene3D" id="2.40.420.20">
    <property type="match status" value="1"/>
</dbReference>
<evidence type="ECO:0000256" key="4">
    <source>
        <dbReference type="SAM" id="MobiDB-lite"/>
    </source>
</evidence>
<organism evidence="6 7">
    <name type="scientific">Streptosporangium pseudovulgare</name>
    <dbReference type="NCBI Taxonomy" id="35765"/>
    <lineage>
        <taxon>Bacteria</taxon>
        <taxon>Bacillati</taxon>
        <taxon>Actinomycetota</taxon>
        <taxon>Actinomycetes</taxon>
        <taxon>Streptosporangiales</taxon>
        <taxon>Streptosporangiaceae</taxon>
        <taxon>Streptosporangium</taxon>
    </lineage>
</organism>
<proteinExistence type="predicted"/>
<evidence type="ECO:0000256" key="3">
    <source>
        <dbReference type="SAM" id="Coils"/>
    </source>
</evidence>
<name>A0ABQ2RBB9_9ACTN</name>
<dbReference type="Pfam" id="PF01471">
    <property type="entry name" value="PG_binding_1"/>
    <property type="match status" value="1"/>
</dbReference>
<accession>A0ABQ2RBB9</accession>
<dbReference type="InterPro" id="IPR036366">
    <property type="entry name" value="PGBDSf"/>
</dbReference>
<dbReference type="PANTHER" id="PTHR32347">
    <property type="entry name" value="EFFLUX SYSTEM COMPONENT YKNX-RELATED"/>
    <property type="match status" value="1"/>
</dbReference>
<feature type="coiled-coil region" evidence="3">
    <location>
        <begin position="317"/>
        <end position="400"/>
    </location>
</feature>